<comment type="caution">
    <text evidence="10">The sequence shown here is derived from an EMBL/GenBank/DDBJ whole genome shotgun (WGS) entry which is preliminary data.</text>
</comment>
<evidence type="ECO:0000256" key="8">
    <source>
        <dbReference type="SAM" id="Phobius"/>
    </source>
</evidence>
<comment type="subcellular location">
    <subcellularLocation>
        <location evidence="1">Cell membrane</location>
        <topology evidence="1">Multi-pass membrane protein</topology>
    </subcellularLocation>
</comment>
<organism evidence="10 11">
    <name type="scientific">Candidatus Shapirobacteria bacterium CG09_land_8_20_14_0_10_47_13</name>
    <dbReference type="NCBI Taxonomy" id="1974481"/>
    <lineage>
        <taxon>Bacteria</taxon>
        <taxon>Candidatus Shapironibacteriota</taxon>
    </lineage>
</organism>
<feature type="transmembrane region" description="Helical" evidence="8">
    <location>
        <begin position="7"/>
        <end position="31"/>
    </location>
</feature>
<dbReference type="InterPro" id="IPR038731">
    <property type="entry name" value="RgtA/B/C-like"/>
</dbReference>
<dbReference type="InterPro" id="IPR050297">
    <property type="entry name" value="LipidA_mod_glycosyltrf_83"/>
</dbReference>
<feature type="transmembrane region" description="Helical" evidence="8">
    <location>
        <begin position="51"/>
        <end position="72"/>
    </location>
</feature>
<dbReference type="PANTHER" id="PTHR33908">
    <property type="entry name" value="MANNOSYLTRANSFERASE YKCB-RELATED"/>
    <property type="match status" value="1"/>
</dbReference>
<dbReference type="PANTHER" id="PTHR33908:SF11">
    <property type="entry name" value="MEMBRANE PROTEIN"/>
    <property type="match status" value="1"/>
</dbReference>
<name>A0A2H0WMD9_9BACT</name>
<keyword evidence="7 8" id="KW-0472">Membrane</keyword>
<proteinExistence type="predicted"/>
<keyword evidence="5 8" id="KW-0812">Transmembrane</keyword>
<keyword evidence="2" id="KW-1003">Cell membrane</keyword>
<evidence type="ECO:0000256" key="3">
    <source>
        <dbReference type="ARBA" id="ARBA00022676"/>
    </source>
</evidence>
<feature type="transmembrane region" description="Helical" evidence="8">
    <location>
        <begin position="205"/>
        <end position="222"/>
    </location>
</feature>
<feature type="transmembrane region" description="Helical" evidence="8">
    <location>
        <begin position="346"/>
        <end position="365"/>
    </location>
</feature>
<sequence>MSKKTELIILLAILAIAAFLRFYQISGYMTFLGDEGRDVLVVKRMIVDHKFTLLGPTASVGGFFLGPIYYYFMLPFLWLFKLDPVGPAVMVALFGLATVFLVYKVGKDFFNAGVGLLAAFFYTISPVVIYYSRTSWNPNLMPFFALLIIWLTWKTVVEKRPIFLPLIGFFFGILIQLHYLATFLMVVVALFLVIYGRRLIHLKHWLGGVAGFAVGWSPFLLFELRHGFPNLRTLYRFILFGEETGFNLKTFFFNLTEVPIRVFGTLLVNNSRPLGLLLLAGSLWVLFSKRLTLKLMAIWLGVGVFLFGFYQKGIYDYYFVFMFPLPFLLTALLITRVSQFPRGKFLATLIFSALLLINVKNVPIWRGPNRQAEQAQKVARLIFDQAGGQPFNFALITGHNSDHAYRYFLEIWGNPPITVENFANDPERKTVTDQLFVVCEILPCSPLGHPLWEIAGFGRAEIEQDWLVSVVRVYKLKHWQGNEKP</sequence>
<keyword evidence="6 8" id="KW-1133">Transmembrane helix</keyword>
<evidence type="ECO:0000256" key="2">
    <source>
        <dbReference type="ARBA" id="ARBA00022475"/>
    </source>
</evidence>
<feature type="transmembrane region" description="Helical" evidence="8">
    <location>
        <begin position="162"/>
        <end position="193"/>
    </location>
</feature>
<evidence type="ECO:0000256" key="6">
    <source>
        <dbReference type="ARBA" id="ARBA00022989"/>
    </source>
</evidence>
<dbReference type="EMBL" id="PEZJ01000027">
    <property type="protein sequence ID" value="PIS13821.1"/>
    <property type="molecule type" value="Genomic_DNA"/>
</dbReference>
<dbReference type="AlphaFoldDB" id="A0A2H0WMD9"/>
<evidence type="ECO:0000256" key="1">
    <source>
        <dbReference type="ARBA" id="ARBA00004651"/>
    </source>
</evidence>
<evidence type="ECO:0000313" key="10">
    <source>
        <dbReference type="EMBL" id="PIS13821.1"/>
    </source>
</evidence>
<evidence type="ECO:0000256" key="7">
    <source>
        <dbReference type="ARBA" id="ARBA00023136"/>
    </source>
</evidence>
<dbReference type="GO" id="GO:0009103">
    <property type="term" value="P:lipopolysaccharide biosynthetic process"/>
    <property type="evidence" value="ECO:0007669"/>
    <property type="project" value="UniProtKB-ARBA"/>
</dbReference>
<keyword evidence="3" id="KW-0328">Glycosyltransferase</keyword>
<feature type="domain" description="Glycosyltransferase RgtA/B/C/D-like" evidence="9">
    <location>
        <begin position="67"/>
        <end position="221"/>
    </location>
</feature>
<dbReference type="GO" id="GO:0016763">
    <property type="term" value="F:pentosyltransferase activity"/>
    <property type="evidence" value="ECO:0007669"/>
    <property type="project" value="TreeGrafter"/>
</dbReference>
<dbReference type="Proteomes" id="UP000230033">
    <property type="component" value="Unassembled WGS sequence"/>
</dbReference>
<dbReference type="GO" id="GO:0005886">
    <property type="term" value="C:plasma membrane"/>
    <property type="evidence" value="ECO:0007669"/>
    <property type="project" value="UniProtKB-SubCell"/>
</dbReference>
<feature type="transmembrane region" description="Helical" evidence="8">
    <location>
        <begin position="295"/>
        <end position="311"/>
    </location>
</feature>
<protein>
    <recommendedName>
        <fullName evidence="9">Glycosyltransferase RgtA/B/C/D-like domain-containing protein</fullName>
    </recommendedName>
</protein>
<evidence type="ECO:0000256" key="5">
    <source>
        <dbReference type="ARBA" id="ARBA00022692"/>
    </source>
</evidence>
<feature type="transmembrane region" description="Helical" evidence="8">
    <location>
        <begin position="139"/>
        <end position="156"/>
    </location>
</feature>
<evidence type="ECO:0000256" key="4">
    <source>
        <dbReference type="ARBA" id="ARBA00022679"/>
    </source>
</evidence>
<feature type="transmembrane region" description="Helical" evidence="8">
    <location>
        <begin position="109"/>
        <end position="132"/>
    </location>
</feature>
<reference evidence="11" key="1">
    <citation type="submission" date="2017-09" db="EMBL/GenBank/DDBJ databases">
        <title>Depth-based differentiation of microbial function through sediment-hosted aquifers and enrichment of novel symbionts in the deep terrestrial subsurface.</title>
        <authorList>
            <person name="Probst A.J."/>
            <person name="Ladd B."/>
            <person name="Jarett J.K."/>
            <person name="Geller-Mcgrath D.E."/>
            <person name="Sieber C.M.K."/>
            <person name="Emerson J.B."/>
            <person name="Anantharaman K."/>
            <person name="Thomas B.C."/>
            <person name="Malmstrom R."/>
            <person name="Stieglmeier M."/>
            <person name="Klingl A."/>
            <person name="Woyke T."/>
            <person name="Ryan C.M."/>
            <person name="Banfield J.F."/>
        </authorList>
    </citation>
    <scope>NUCLEOTIDE SEQUENCE [LARGE SCALE GENOMIC DNA]</scope>
</reference>
<gene>
    <name evidence="10" type="ORF">COT65_02150</name>
</gene>
<feature type="transmembrane region" description="Helical" evidence="8">
    <location>
        <begin position="317"/>
        <end position="334"/>
    </location>
</feature>
<dbReference type="Pfam" id="PF13231">
    <property type="entry name" value="PMT_2"/>
    <property type="match status" value="1"/>
</dbReference>
<evidence type="ECO:0000313" key="11">
    <source>
        <dbReference type="Proteomes" id="UP000230033"/>
    </source>
</evidence>
<keyword evidence="4" id="KW-0808">Transferase</keyword>
<feature type="transmembrane region" description="Helical" evidence="8">
    <location>
        <begin position="84"/>
        <end position="103"/>
    </location>
</feature>
<accession>A0A2H0WMD9</accession>
<evidence type="ECO:0000259" key="9">
    <source>
        <dbReference type="Pfam" id="PF13231"/>
    </source>
</evidence>